<evidence type="ECO:0000313" key="2">
    <source>
        <dbReference type="Proteomes" id="UP000824087"/>
    </source>
</evidence>
<protein>
    <submittedName>
        <fullName evidence="1">Uncharacterized protein</fullName>
    </submittedName>
</protein>
<name>A0A9D1HXW7_9BACT</name>
<dbReference type="InterPro" id="IPR008577">
    <property type="entry name" value="DUF859"/>
</dbReference>
<proteinExistence type="predicted"/>
<comment type="caution">
    <text evidence="1">The sequence shown here is derived from an EMBL/GenBank/DDBJ whole genome shotgun (WGS) entry which is preliminary data.</text>
</comment>
<accession>A0A9D1HXW7</accession>
<dbReference type="AlphaFoldDB" id="A0A9D1HXW7"/>
<dbReference type="Proteomes" id="UP000824087">
    <property type="component" value="Unassembled WGS sequence"/>
</dbReference>
<reference evidence="1" key="1">
    <citation type="submission" date="2020-10" db="EMBL/GenBank/DDBJ databases">
        <authorList>
            <person name="Gilroy R."/>
        </authorList>
    </citation>
    <scope>NUCLEOTIDE SEQUENCE</scope>
    <source>
        <strain evidence="1">CHK197-8231</strain>
    </source>
</reference>
<organism evidence="1 2">
    <name type="scientific">Candidatus Fimihabitans intestinipullorum</name>
    <dbReference type="NCBI Taxonomy" id="2840820"/>
    <lineage>
        <taxon>Bacteria</taxon>
        <taxon>Bacillati</taxon>
        <taxon>Mycoplasmatota</taxon>
        <taxon>Mycoplasmatota incertae sedis</taxon>
        <taxon>Candidatus Fimihabitans</taxon>
    </lineage>
</organism>
<dbReference type="Pfam" id="PF05895">
    <property type="entry name" value="DUF859"/>
    <property type="match status" value="1"/>
</dbReference>
<dbReference type="CDD" id="cd19958">
    <property type="entry name" value="pyocin_knob"/>
    <property type="match status" value="1"/>
</dbReference>
<dbReference type="EMBL" id="DVML01000041">
    <property type="protein sequence ID" value="HIU23280.1"/>
    <property type="molecule type" value="Genomic_DNA"/>
</dbReference>
<evidence type="ECO:0000313" key="1">
    <source>
        <dbReference type="EMBL" id="HIU23280.1"/>
    </source>
</evidence>
<gene>
    <name evidence="1" type="ORF">IAD49_06855</name>
</gene>
<sequence length="555" mass="60053">MAQYDSTIATGLILRIVTTPSVGNVAGNYTPVNVKAYLVTTNGRVVSSATKNGTITIDGTNYYFSTSIGTLNNNSSKLLGEANKNVPHNPDGHKTLNVSVSFGLNITYAGSWIGTVSNSIGEILTPIARASTPTATGTFQLGSSITINTNRANTSFTHTLRYGWGSMTGTIATGLANNTTWTIPKSLATGIPNGTSGTLRIYCDTYNGSTLIGTKYTDYTVTMPDTDEFKPSVTGCTLTEAVSGINAQFGAFVQSRSKISGSASANGAYGSTIKSWSVSINGATYTQNTFTTDVLIGSGSQNCVVSVTDSRNRSKNATYKYNVNEYSTPTIQAFNVERCDIDGTLNDEGSNAKVTVNASISPINNKNTKSFNLLYKKQNETNWTDIALDNASYSLSATQIIQNIDGDYEYDFKIEATDYFTSTSKDLPLSSEFTLINYNASGRGIAFGKVSSKDAFEFGMDAYDKFGTKISNGITSEDENLDPNQTLEELIITNHLNNPSGNDKKLYIIHTLFIKTRALDSNRFQIAYPYESGTIHTRIFKDGVWSNWIKYAKSE</sequence>
<reference evidence="1" key="2">
    <citation type="journal article" date="2021" name="PeerJ">
        <title>Extensive microbial diversity within the chicken gut microbiome revealed by metagenomics and culture.</title>
        <authorList>
            <person name="Gilroy R."/>
            <person name="Ravi A."/>
            <person name="Getino M."/>
            <person name="Pursley I."/>
            <person name="Horton D.L."/>
            <person name="Alikhan N.F."/>
            <person name="Baker D."/>
            <person name="Gharbi K."/>
            <person name="Hall N."/>
            <person name="Watson M."/>
            <person name="Adriaenssens E.M."/>
            <person name="Foster-Nyarko E."/>
            <person name="Jarju S."/>
            <person name="Secka A."/>
            <person name="Antonio M."/>
            <person name="Oren A."/>
            <person name="Chaudhuri R.R."/>
            <person name="La Ragione R."/>
            <person name="Hildebrand F."/>
            <person name="Pallen M.J."/>
        </authorList>
    </citation>
    <scope>NUCLEOTIDE SEQUENCE</scope>
    <source>
        <strain evidence="1">CHK197-8231</strain>
    </source>
</reference>